<dbReference type="Proteomes" id="UP000501191">
    <property type="component" value="Segment"/>
</dbReference>
<protein>
    <submittedName>
        <fullName evidence="2">Excisionase</fullName>
    </submittedName>
</protein>
<reference evidence="2 3" key="1">
    <citation type="journal article" date="2020" name="PLoS ONE">
        <title>Weirdo19ES is a novel singleton mycobacteriophage that selects for glycolipid deficient phage-resistant M. smegmatis mutants.</title>
        <authorList>
            <person name="Suarez C.A."/>
            <person name="Franceschelli J.J."/>
            <person name="Tasselli S.E."/>
            <person name="Morbidoni H.R."/>
        </authorList>
    </citation>
    <scope>NUCLEOTIDE SEQUENCE [LARGE SCALE GENOMIC DNA]</scope>
</reference>
<evidence type="ECO:0000313" key="2">
    <source>
        <dbReference type="EMBL" id="QEA10813.1"/>
    </source>
</evidence>
<name>A0A6M2YSR9_9CAUD</name>
<proteinExistence type="predicted"/>
<dbReference type="RefSeq" id="YP_010050746.1">
    <property type="nucleotide sequence ID" value="NC_054433.1"/>
</dbReference>
<dbReference type="Pfam" id="PF12728">
    <property type="entry name" value="HTH_17"/>
    <property type="match status" value="1"/>
</dbReference>
<dbReference type="KEGG" id="vg:63911481"/>
<feature type="domain" description="Helix-turn-helix" evidence="1">
    <location>
        <begin position="16"/>
        <end position="62"/>
    </location>
</feature>
<keyword evidence="3" id="KW-1185">Reference proteome</keyword>
<organism evidence="2 3">
    <name type="scientific">Mycobacterium phage Weirdo19</name>
    <dbReference type="NCBI Taxonomy" id="2601610"/>
    <lineage>
        <taxon>Viruses</taxon>
        <taxon>Duplodnaviria</taxon>
        <taxon>Heunggongvirae</taxon>
        <taxon>Uroviricota</taxon>
        <taxon>Caudoviricetes</taxon>
        <taxon>Rosariovirus</taxon>
        <taxon>Rosariovirus Weirdo19ES</taxon>
    </lineage>
</organism>
<evidence type="ECO:0000259" key="1">
    <source>
        <dbReference type="Pfam" id="PF12728"/>
    </source>
</evidence>
<accession>A0A6M2YSR9</accession>
<sequence length="79" mass="8630">MRVRMIVAMPPPAPDLTATEAAQKHGLSKRSLQHLASTGKIPARKVGATYLLDGEAVRLYAEVVAARRRLDDYVSERAS</sequence>
<dbReference type="EMBL" id="MN103533">
    <property type="protein sequence ID" value="QEA10813.1"/>
    <property type="molecule type" value="Genomic_DNA"/>
</dbReference>
<evidence type="ECO:0000313" key="3">
    <source>
        <dbReference type="Proteomes" id="UP000501191"/>
    </source>
</evidence>
<dbReference type="InterPro" id="IPR041657">
    <property type="entry name" value="HTH_17"/>
</dbReference>
<dbReference type="GeneID" id="63911481"/>